<dbReference type="EMBL" id="BAABME010007601">
    <property type="protein sequence ID" value="GAA0171264.1"/>
    <property type="molecule type" value="Genomic_DNA"/>
</dbReference>
<proteinExistence type="predicted"/>
<keyword evidence="3" id="KW-1185">Reference proteome</keyword>
<sequence>MDKDNMVSDDQVHGGSGQLTPSSTTPPPPPLPPPTTFFDPNLFNFDQNFPYSVQFQQFLSQFQPNPAQFQPNPVQFQPEFINLDPFLFRYKWIKITKPSGTCTNT</sequence>
<feature type="compositionally biased region" description="Basic and acidic residues" evidence="1">
    <location>
        <begin position="1"/>
        <end position="12"/>
    </location>
</feature>
<organism evidence="2 3">
    <name type="scientific">Lithospermum erythrorhizon</name>
    <name type="common">Purple gromwell</name>
    <name type="synonym">Lithospermum officinale var. erythrorhizon</name>
    <dbReference type="NCBI Taxonomy" id="34254"/>
    <lineage>
        <taxon>Eukaryota</taxon>
        <taxon>Viridiplantae</taxon>
        <taxon>Streptophyta</taxon>
        <taxon>Embryophyta</taxon>
        <taxon>Tracheophyta</taxon>
        <taxon>Spermatophyta</taxon>
        <taxon>Magnoliopsida</taxon>
        <taxon>eudicotyledons</taxon>
        <taxon>Gunneridae</taxon>
        <taxon>Pentapetalae</taxon>
        <taxon>asterids</taxon>
        <taxon>lamiids</taxon>
        <taxon>Boraginales</taxon>
        <taxon>Boraginaceae</taxon>
        <taxon>Boraginoideae</taxon>
        <taxon>Lithospermeae</taxon>
        <taxon>Lithospermum</taxon>
    </lineage>
</organism>
<accession>A0AAV3R5Y0</accession>
<comment type="caution">
    <text evidence="2">The sequence shown here is derived from an EMBL/GenBank/DDBJ whole genome shotgun (WGS) entry which is preliminary data.</text>
</comment>
<dbReference type="Proteomes" id="UP001454036">
    <property type="component" value="Unassembled WGS sequence"/>
</dbReference>
<feature type="region of interest" description="Disordered" evidence="1">
    <location>
        <begin position="1"/>
        <end position="37"/>
    </location>
</feature>
<dbReference type="AlphaFoldDB" id="A0AAV3R5Y0"/>
<evidence type="ECO:0000256" key="1">
    <source>
        <dbReference type="SAM" id="MobiDB-lite"/>
    </source>
</evidence>
<gene>
    <name evidence="2" type="ORF">LIER_25339</name>
</gene>
<feature type="compositionally biased region" description="Pro residues" evidence="1">
    <location>
        <begin position="24"/>
        <end position="35"/>
    </location>
</feature>
<name>A0AAV3R5Y0_LITER</name>
<protein>
    <submittedName>
        <fullName evidence="2">Uncharacterized protein</fullName>
    </submittedName>
</protein>
<evidence type="ECO:0000313" key="2">
    <source>
        <dbReference type="EMBL" id="GAA0171264.1"/>
    </source>
</evidence>
<evidence type="ECO:0000313" key="3">
    <source>
        <dbReference type="Proteomes" id="UP001454036"/>
    </source>
</evidence>
<reference evidence="2 3" key="1">
    <citation type="submission" date="2024-01" db="EMBL/GenBank/DDBJ databases">
        <title>The complete chloroplast genome sequence of Lithospermum erythrorhizon: insights into the phylogenetic relationship among Boraginaceae species and the maternal lineages of purple gromwells.</title>
        <authorList>
            <person name="Okada T."/>
            <person name="Watanabe K."/>
        </authorList>
    </citation>
    <scope>NUCLEOTIDE SEQUENCE [LARGE SCALE GENOMIC DNA]</scope>
</reference>